<evidence type="ECO:0000256" key="1">
    <source>
        <dbReference type="SAM" id="MobiDB-lite"/>
    </source>
</evidence>
<dbReference type="InterPro" id="IPR006860">
    <property type="entry name" value="FecR"/>
</dbReference>
<gene>
    <name evidence="4" type="ORF">SAMN05216262_13021</name>
</gene>
<evidence type="ECO:0000313" key="5">
    <source>
        <dbReference type="Proteomes" id="UP000199297"/>
    </source>
</evidence>
<keyword evidence="5" id="KW-1185">Reference proteome</keyword>
<reference evidence="5" key="1">
    <citation type="submission" date="2016-10" db="EMBL/GenBank/DDBJ databases">
        <authorList>
            <person name="Varghese N."/>
            <person name="Submissions S."/>
        </authorList>
    </citation>
    <scope>NUCLEOTIDE SEQUENCE [LARGE SCALE GENOMIC DNA]</scope>
    <source>
        <strain evidence="5">CGMCC 1.9127</strain>
    </source>
</reference>
<dbReference type="OrthoDB" id="7028389at2"/>
<organism evidence="4 5">
    <name type="scientific">Colwellia chukchiensis</name>
    <dbReference type="NCBI Taxonomy" id="641665"/>
    <lineage>
        <taxon>Bacteria</taxon>
        <taxon>Pseudomonadati</taxon>
        <taxon>Pseudomonadota</taxon>
        <taxon>Gammaproteobacteria</taxon>
        <taxon>Alteromonadales</taxon>
        <taxon>Colwelliaceae</taxon>
        <taxon>Colwellia</taxon>
    </lineage>
</organism>
<evidence type="ECO:0000259" key="3">
    <source>
        <dbReference type="Pfam" id="PF04773"/>
    </source>
</evidence>
<feature type="chain" id="PRO_5011674547" evidence="2">
    <location>
        <begin position="35"/>
        <end position="399"/>
    </location>
</feature>
<protein>
    <submittedName>
        <fullName evidence="4">FecR family protein</fullName>
    </submittedName>
</protein>
<dbReference type="Pfam" id="PF04773">
    <property type="entry name" value="FecR"/>
    <property type="match status" value="1"/>
</dbReference>
<dbReference type="STRING" id="641665.GCA_002104455_00963"/>
<evidence type="ECO:0000256" key="2">
    <source>
        <dbReference type="SAM" id="SignalP"/>
    </source>
</evidence>
<name>A0A1H7TXW6_9GAMM</name>
<feature type="signal peptide" evidence="2">
    <location>
        <begin position="1"/>
        <end position="34"/>
    </location>
</feature>
<dbReference type="RefSeq" id="WP_085285357.1">
    <property type="nucleotide sequence ID" value="NZ_FOBI01000030.1"/>
</dbReference>
<feature type="domain" description="FecR protein" evidence="3">
    <location>
        <begin position="71"/>
        <end position="172"/>
    </location>
</feature>
<dbReference type="EMBL" id="FOBI01000030">
    <property type="protein sequence ID" value="SEL89591.1"/>
    <property type="molecule type" value="Genomic_DNA"/>
</dbReference>
<dbReference type="AlphaFoldDB" id="A0A1H7TXW6"/>
<evidence type="ECO:0000313" key="4">
    <source>
        <dbReference type="EMBL" id="SEL89591.1"/>
    </source>
</evidence>
<feature type="compositionally biased region" description="Polar residues" evidence="1">
    <location>
        <begin position="239"/>
        <end position="248"/>
    </location>
</feature>
<feature type="compositionally biased region" description="Acidic residues" evidence="1">
    <location>
        <begin position="220"/>
        <end position="232"/>
    </location>
</feature>
<dbReference type="PANTHER" id="PTHR38731:SF1">
    <property type="entry name" value="FECR PROTEIN DOMAIN-CONTAINING PROTEIN"/>
    <property type="match status" value="1"/>
</dbReference>
<dbReference type="Gene3D" id="2.60.120.1440">
    <property type="match status" value="1"/>
</dbReference>
<keyword evidence="2" id="KW-0732">Signal</keyword>
<dbReference type="PANTHER" id="PTHR38731">
    <property type="entry name" value="LIPL45-RELATED LIPOPROTEIN-RELATED"/>
    <property type="match status" value="1"/>
</dbReference>
<feature type="region of interest" description="Disordered" evidence="1">
    <location>
        <begin position="218"/>
        <end position="248"/>
    </location>
</feature>
<sequence length="399" mass="42335">MNNFTVSKRNLISRILTYTGLFFATLSMQFNAFANDVAGKTILAKGQVLAIDEDSKKTRQLKRRSEIFSVDNISTGNKSKAQFSMSDGGLITLKENTEILISNYQFNPDAGEASATLEVVSGGLRSISGLIKKSGGDYQVKTPVGSIGIRGTHFAVEVVGDDVFFAVYSGNIDVQLNDQSTLSLGGAEDFNFAAVNAEGEITRMTQAPANISLGYSAASDNEDEANSEEGNAEGDALAQESSTSPLNSVETELDAVADNSVYTESEWQGMTGTAIEELLAQRTGTLDYSDVIQSSVVSSVGQVSDFAISMTIDFDNASVPGGTLSFSDSEGEWFAAYSGLINMDQLDLGINFASHGNNRADGIIFASFANGLDEIIGGFNLHEINNPPVNAGGSFKIQP</sequence>
<proteinExistence type="predicted"/>
<dbReference type="Proteomes" id="UP000199297">
    <property type="component" value="Unassembled WGS sequence"/>
</dbReference>
<accession>A0A1H7TXW6</accession>